<accession>A0ABU8IMH3</accession>
<keyword evidence="2" id="KW-0540">Nuclease</keyword>
<keyword evidence="2" id="KW-0255">Endonuclease</keyword>
<evidence type="ECO:0000259" key="1">
    <source>
        <dbReference type="SMART" id="SM00507"/>
    </source>
</evidence>
<name>A0ABU8IMH3_9BURK</name>
<keyword evidence="2" id="KW-0378">Hydrolase</keyword>
<dbReference type="InterPro" id="IPR002711">
    <property type="entry name" value="HNH"/>
</dbReference>
<gene>
    <name evidence="2" type="ORF">H3V53_06165</name>
</gene>
<evidence type="ECO:0000313" key="2">
    <source>
        <dbReference type="EMBL" id="MEI5996797.1"/>
    </source>
</evidence>
<dbReference type="SMART" id="SM00507">
    <property type="entry name" value="HNHc"/>
    <property type="match status" value="1"/>
</dbReference>
<comment type="caution">
    <text evidence="2">The sequence shown here is derived from an EMBL/GenBank/DDBJ whole genome shotgun (WGS) entry which is preliminary data.</text>
</comment>
<dbReference type="InterPro" id="IPR052892">
    <property type="entry name" value="NA-targeting_endonuclease"/>
</dbReference>
<feature type="domain" description="HNH nuclease" evidence="1">
    <location>
        <begin position="88"/>
        <end position="140"/>
    </location>
</feature>
<dbReference type="GO" id="GO:0004519">
    <property type="term" value="F:endonuclease activity"/>
    <property type="evidence" value="ECO:0007669"/>
    <property type="project" value="UniProtKB-KW"/>
</dbReference>
<protein>
    <submittedName>
        <fullName evidence="2">HNH endonuclease</fullName>
    </submittedName>
</protein>
<dbReference type="PANTHER" id="PTHR33877:SF2">
    <property type="entry name" value="OS07G0170200 PROTEIN"/>
    <property type="match status" value="1"/>
</dbReference>
<organism evidence="2 3">
    <name type="scientific">Paraburkholderia bengalensis</name>
    <dbReference type="NCBI Taxonomy" id="2747562"/>
    <lineage>
        <taxon>Bacteria</taxon>
        <taxon>Pseudomonadati</taxon>
        <taxon>Pseudomonadota</taxon>
        <taxon>Betaproteobacteria</taxon>
        <taxon>Burkholderiales</taxon>
        <taxon>Burkholderiaceae</taxon>
        <taxon>Paraburkholderia</taxon>
    </lineage>
</organism>
<proteinExistence type="predicted"/>
<dbReference type="Gene3D" id="1.10.30.50">
    <property type="match status" value="1"/>
</dbReference>
<dbReference type="Pfam" id="PF01844">
    <property type="entry name" value="HNH"/>
    <property type="match status" value="1"/>
</dbReference>
<reference evidence="2 3" key="1">
    <citation type="journal article" date="2022" name="Arch. Microbiol.">
        <title>Paraburkholderia bengalensis sp. nov. isolated from roots of Oryza sativa, IR64.</title>
        <authorList>
            <person name="Nag P."/>
            <person name="Mondal N."/>
            <person name="Sarkar J."/>
            <person name="Das S."/>
        </authorList>
    </citation>
    <scope>NUCLEOTIDE SEQUENCE [LARGE SCALE GENOMIC DNA]</scope>
    <source>
        <strain evidence="2 3">IR64_4_BI</strain>
    </source>
</reference>
<dbReference type="InterPro" id="IPR003615">
    <property type="entry name" value="HNH_nuc"/>
</dbReference>
<keyword evidence="3" id="KW-1185">Reference proteome</keyword>
<sequence length="159" mass="17844">MSTLAQLTKRRAKFEEFLSARGAQIMQPTNEWEVLRFKSSKGVSIVYRNSKDGLTWTGESADAWNAFTDNQHWRGAPATKRPKNVEGHVRALLARDGEGCFYCLKPTDGDNRTVEHLVARSHGGPNHLSNMVLAHRRCNSNAGHLSVMEKIRIREGATK</sequence>
<dbReference type="CDD" id="cd00085">
    <property type="entry name" value="HNHc"/>
    <property type="match status" value="1"/>
</dbReference>
<dbReference type="EMBL" id="JACFYJ010000006">
    <property type="protein sequence ID" value="MEI5996797.1"/>
    <property type="molecule type" value="Genomic_DNA"/>
</dbReference>
<dbReference type="PANTHER" id="PTHR33877">
    <property type="entry name" value="SLL1193 PROTEIN"/>
    <property type="match status" value="1"/>
</dbReference>
<dbReference type="Proteomes" id="UP001386437">
    <property type="component" value="Unassembled WGS sequence"/>
</dbReference>
<evidence type="ECO:0000313" key="3">
    <source>
        <dbReference type="Proteomes" id="UP001386437"/>
    </source>
</evidence>